<sequence length="76" mass="8349">MGISSKWIKSLVGIRKQEKAQNAEKQEKGWNAERDDCLFVMSMETQRHNGLNGGAMVQISGSGCCHKLLDLSPLAS</sequence>
<dbReference type="AlphaFoldDB" id="B6UEN8"/>
<reference evidence="1" key="1">
    <citation type="journal article" date="2009" name="Plant Mol. Biol.">
        <title>Insights into corn genes derived from large-scale cDNA sequencing.</title>
        <authorList>
            <person name="Alexandrov N.N."/>
            <person name="Brover V.V."/>
            <person name="Freidin S."/>
            <person name="Troukhan M.E."/>
            <person name="Tatarinova T.V."/>
            <person name="Zhang H."/>
            <person name="Swaller T.J."/>
            <person name="Lu Y.P."/>
            <person name="Bouck J."/>
            <person name="Flavell R.B."/>
            <person name="Feldmann K.A."/>
        </authorList>
    </citation>
    <scope>NUCLEOTIDE SEQUENCE</scope>
</reference>
<dbReference type="EMBL" id="EU975703">
    <property type="protein sequence ID" value="ACG47821.1"/>
    <property type="molecule type" value="mRNA"/>
</dbReference>
<evidence type="ECO:0000313" key="1">
    <source>
        <dbReference type="EMBL" id="ACG47821.1"/>
    </source>
</evidence>
<organism evidence="1">
    <name type="scientific">Zea mays</name>
    <name type="common">Maize</name>
    <dbReference type="NCBI Taxonomy" id="4577"/>
    <lineage>
        <taxon>Eukaryota</taxon>
        <taxon>Viridiplantae</taxon>
        <taxon>Streptophyta</taxon>
        <taxon>Embryophyta</taxon>
        <taxon>Tracheophyta</taxon>
        <taxon>Spermatophyta</taxon>
        <taxon>Magnoliopsida</taxon>
        <taxon>Liliopsida</taxon>
        <taxon>Poales</taxon>
        <taxon>Poaceae</taxon>
        <taxon>PACMAD clade</taxon>
        <taxon>Panicoideae</taxon>
        <taxon>Andropogonodae</taxon>
        <taxon>Andropogoneae</taxon>
        <taxon>Tripsacinae</taxon>
        <taxon>Zea</taxon>
    </lineage>
</organism>
<name>B6UEN8_MAIZE</name>
<protein>
    <submittedName>
        <fullName evidence="1">Uncharacterized protein</fullName>
    </submittedName>
</protein>
<proteinExistence type="evidence at transcript level"/>
<accession>B6UEN8</accession>